<dbReference type="Proteomes" id="UP000076532">
    <property type="component" value="Unassembled WGS sequence"/>
</dbReference>
<evidence type="ECO:0000313" key="2">
    <source>
        <dbReference type="EMBL" id="KZP05972.1"/>
    </source>
</evidence>
<feature type="region of interest" description="Disordered" evidence="1">
    <location>
        <begin position="25"/>
        <end position="54"/>
    </location>
</feature>
<keyword evidence="3" id="KW-1185">Reference proteome</keyword>
<feature type="compositionally biased region" description="Polar residues" evidence="1">
    <location>
        <begin position="39"/>
        <end position="54"/>
    </location>
</feature>
<proteinExistence type="predicted"/>
<protein>
    <submittedName>
        <fullName evidence="2">Uncharacterized protein</fullName>
    </submittedName>
</protein>
<dbReference type="EMBL" id="KV417810">
    <property type="protein sequence ID" value="KZP05972.1"/>
    <property type="molecule type" value="Genomic_DNA"/>
</dbReference>
<sequence>MIFAAVQRLTSYTLVSGLTSTRHQCGSGPGTIGNHRHQASLNRAPQTQNYDAKI</sequence>
<dbReference type="AlphaFoldDB" id="A0A167WDL9"/>
<evidence type="ECO:0000256" key="1">
    <source>
        <dbReference type="SAM" id="MobiDB-lite"/>
    </source>
</evidence>
<accession>A0A167WDL9</accession>
<organism evidence="2 3">
    <name type="scientific">Athelia psychrophila</name>
    <dbReference type="NCBI Taxonomy" id="1759441"/>
    <lineage>
        <taxon>Eukaryota</taxon>
        <taxon>Fungi</taxon>
        <taxon>Dikarya</taxon>
        <taxon>Basidiomycota</taxon>
        <taxon>Agaricomycotina</taxon>
        <taxon>Agaricomycetes</taxon>
        <taxon>Agaricomycetidae</taxon>
        <taxon>Atheliales</taxon>
        <taxon>Atheliaceae</taxon>
        <taxon>Athelia</taxon>
    </lineage>
</organism>
<name>A0A167WDL9_9AGAM</name>
<gene>
    <name evidence="2" type="ORF">FIBSPDRAFT_337176</name>
</gene>
<evidence type="ECO:0000313" key="3">
    <source>
        <dbReference type="Proteomes" id="UP000076532"/>
    </source>
</evidence>
<reference evidence="2 3" key="1">
    <citation type="journal article" date="2016" name="Mol. Biol. Evol.">
        <title>Comparative Genomics of Early-Diverging Mushroom-Forming Fungi Provides Insights into the Origins of Lignocellulose Decay Capabilities.</title>
        <authorList>
            <person name="Nagy L.G."/>
            <person name="Riley R."/>
            <person name="Tritt A."/>
            <person name="Adam C."/>
            <person name="Daum C."/>
            <person name="Floudas D."/>
            <person name="Sun H."/>
            <person name="Yadav J.S."/>
            <person name="Pangilinan J."/>
            <person name="Larsson K.H."/>
            <person name="Matsuura K."/>
            <person name="Barry K."/>
            <person name="Labutti K."/>
            <person name="Kuo R."/>
            <person name="Ohm R.A."/>
            <person name="Bhattacharya S.S."/>
            <person name="Shirouzu T."/>
            <person name="Yoshinaga Y."/>
            <person name="Martin F.M."/>
            <person name="Grigoriev I.V."/>
            <person name="Hibbett D.S."/>
        </authorList>
    </citation>
    <scope>NUCLEOTIDE SEQUENCE [LARGE SCALE GENOMIC DNA]</scope>
    <source>
        <strain evidence="2 3">CBS 109695</strain>
    </source>
</reference>